<evidence type="ECO:0000256" key="2">
    <source>
        <dbReference type="SAM" id="SignalP"/>
    </source>
</evidence>
<dbReference type="PIRSF" id="PIRSF006425">
    <property type="entry name" value="UCP006425_WD40"/>
    <property type="match status" value="1"/>
</dbReference>
<dbReference type="PROSITE" id="PS51257">
    <property type="entry name" value="PROKAR_LIPOPROTEIN"/>
    <property type="match status" value="1"/>
</dbReference>
<sequence>MKTLIRTAVTAAALATVTAACTSSTGGTPDPPPKATTLGAVRLVAYTSCDDALAGLRERAVANVTAYGFGGVTPFAIAEDSAAQSKARVAATPEHSTTNVHEAGVDEPDLVKTDGNRVITVADGTLRIIDTATRKVTASLKLTEGEGGPGIPADLLVSGDRALVLMRGGDIMYKARSFMPPGDTRYVVVDLAGQPKVLSTIRPQGSYVDARMIGSTVRLVTRSQPDVAFPEPGQNATEADLLKANQDAVRRAPVDAWLPKIEITDAAGGVKKDTVACERVSHPADYTGTSMLTVHTIDLAQGVSAAGTDPISLAADGDIVYGTGQSLYIASNPHWWSPVVRPLPVDEAPADAAPADAVAPAVEPTPDDPAVSPTASAPDEPTPQPTPTAPPEETQVHRFDIGKPGAPSYVASGKVPGRLLNQYSLSEHEGHLRVATTLNSGDEKTSSSAVHVLRADTLAQVGEVGGLGKGERIYSVRFIGPIGYCVTFRQVDPLYTLDLRDPAAPRVTGELKITGYSAYLHPGSEGRLIGIGQEASEQGRTLGTQVSLFDVSDPAAPRRLSQLFQKDSGSGAEWNPHAFLYWPKSGLSVIPLNKVNESGALVLRITDTEVKELGMIKHPTQQQEGGYSYQPGIERSMVIGESLWTISYEGVQVNDLTTLASQAWIPLR</sequence>
<dbReference type="InterPro" id="IPR019198">
    <property type="entry name" value="Beta_propeller_containing"/>
</dbReference>
<feature type="compositionally biased region" description="Low complexity" evidence="1">
    <location>
        <begin position="350"/>
        <end position="371"/>
    </location>
</feature>
<accession>A0A1M4DZX5</accession>
<feature type="signal peptide" evidence="2">
    <location>
        <begin position="1"/>
        <end position="22"/>
    </location>
</feature>
<gene>
    <name evidence="3" type="ORF">BN4615_P1633</name>
</gene>
<proteinExistence type="predicted"/>
<dbReference type="EMBL" id="LT559118">
    <property type="protein sequence ID" value="SBO92119.1"/>
    <property type="molecule type" value="Genomic_DNA"/>
</dbReference>
<reference evidence="3" key="1">
    <citation type="submission" date="2016-04" db="EMBL/GenBank/DDBJ databases">
        <authorList>
            <person name="Evans L.H."/>
            <person name="Alamgir A."/>
            <person name="Owens N."/>
            <person name="Weber N.D."/>
            <person name="Virtaneva K."/>
            <person name="Barbian K."/>
            <person name="Babar A."/>
            <person name="Rosenke K."/>
        </authorList>
    </citation>
    <scope>NUCLEOTIDE SEQUENCE</scope>
    <source>
        <strain evidence="3">Nono1</strain>
    </source>
</reference>
<feature type="region of interest" description="Disordered" evidence="1">
    <location>
        <begin position="350"/>
        <end position="403"/>
    </location>
</feature>
<dbReference type="Pfam" id="PF09826">
    <property type="entry name" value="Beta_propel"/>
    <property type="match status" value="1"/>
</dbReference>
<dbReference type="AlphaFoldDB" id="A0A1M4DZX5"/>
<feature type="compositionally biased region" description="Pro residues" evidence="1">
    <location>
        <begin position="380"/>
        <end position="390"/>
    </location>
</feature>
<protein>
    <submittedName>
        <fullName evidence="3">Uncharacterized protein MJ1554</fullName>
    </submittedName>
</protein>
<keyword evidence="2" id="KW-0732">Signal</keyword>
<evidence type="ECO:0000313" key="3">
    <source>
        <dbReference type="EMBL" id="SBO92119.1"/>
    </source>
</evidence>
<organism evidence="3">
    <name type="scientific">Nonomuraea gerenzanensis</name>
    <dbReference type="NCBI Taxonomy" id="93944"/>
    <lineage>
        <taxon>Bacteria</taxon>
        <taxon>Bacillati</taxon>
        <taxon>Actinomycetota</taxon>
        <taxon>Actinomycetes</taxon>
        <taxon>Streptosporangiales</taxon>
        <taxon>Streptosporangiaceae</taxon>
        <taxon>Nonomuraea</taxon>
    </lineage>
</organism>
<evidence type="ECO:0000256" key="1">
    <source>
        <dbReference type="SAM" id="MobiDB-lite"/>
    </source>
</evidence>
<name>A0A1M4DZX5_9ACTN</name>
<dbReference type="InterPro" id="IPR014441">
    <property type="entry name" value="UCP006425_b-propeller"/>
</dbReference>
<dbReference type="RefSeq" id="WP_225271401.1">
    <property type="nucleotide sequence ID" value="NZ_CP084058.1"/>
</dbReference>
<feature type="chain" id="PRO_5012363847" evidence="2">
    <location>
        <begin position="23"/>
        <end position="668"/>
    </location>
</feature>